<dbReference type="PROSITE" id="PS51257">
    <property type="entry name" value="PROKAR_LIPOPROTEIN"/>
    <property type="match status" value="1"/>
</dbReference>
<dbReference type="AlphaFoldDB" id="A0A1A5YCV9"/>
<evidence type="ECO:0000313" key="8">
    <source>
        <dbReference type="Proteomes" id="UP000092024"/>
    </source>
</evidence>
<sequence>MERNRWIITTIMLFLALAMMVSLAAGCSGKEESGGAAPTRQSRIPISMVINDLGMTFPDGMDENDNPYVSYIEEQTGLDLRVSIPPEEVYEEKLNVIMASGKLPDLIHSFNPVWFDEYVKKGAFLPLDDYIDQYGKDLLELIPEEAWDRVRHNGKIYGIPSLTDVPGIELMYVRKDWLDNLGLKPPTTLEEYYEVIRAFAKDDPDRNGLNDTMGLILLEDMGRTAPFFGAFGVQLNSWVERDGKLVNGSTLPETKEALAFLAKLYREGLIDQEFPLNRNNVFLEKIANGQVGMFSAAWYDTRGPIALNKNKDPKAEWMPLPYPVGPEGHSGVYSKDIIRGYNVVPVGTDYAAEVVKLLNFIVGEGRETLKLGFQGDIWSMEDGVMVTDFAEHDKHLYRGIYQSLVDVLDPVMNKARLDSLGDFHLFENLQIIEKNVIHNEFYGTPTPAMSKYAGHLEELQGIFTQIVMGIVPLDEFDAFVERWYSQGGAEVTAEVNQWREARLRGAGGESQ</sequence>
<comment type="caution">
    <text evidence="7">The sequence shown here is derived from an EMBL/GenBank/DDBJ whole genome shotgun (WGS) entry which is preliminary data.</text>
</comment>
<dbReference type="Proteomes" id="UP000092024">
    <property type="component" value="Unassembled WGS sequence"/>
</dbReference>
<keyword evidence="5" id="KW-0449">Lipoprotein</keyword>
<dbReference type="OrthoDB" id="9787283at2"/>
<dbReference type="EMBL" id="LYPA01000073">
    <property type="protein sequence ID" value="OBR63433.1"/>
    <property type="molecule type" value="Genomic_DNA"/>
</dbReference>
<dbReference type="RefSeq" id="WP_068686397.1">
    <property type="nucleotide sequence ID" value="NZ_LYPA01000073.1"/>
</dbReference>
<evidence type="ECO:0000256" key="1">
    <source>
        <dbReference type="ARBA" id="ARBA00022475"/>
    </source>
</evidence>
<dbReference type="PANTHER" id="PTHR43649:SF33">
    <property type="entry name" value="POLYGALACTURONAN_RHAMNOGALACTURONAN-BINDING PROTEIN YTCQ"/>
    <property type="match status" value="1"/>
</dbReference>
<name>A0A1A5YCV9_9BACL</name>
<protein>
    <submittedName>
        <fullName evidence="7">Peptide permease</fullName>
    </submittedName>
</protein>
<dbReference type="Gene3D" id="3.40.190.10">
    <property type="entry name" value="Periplasmic binding protein-like II"/>
    <property type="match status" value="2"/>
</dbReference>
<organism evidence="7 8">
    <name type="scientific">Paenibacillus oryzae</name>
    <dbReference type="NCBI Taxonomy" id="1844972"/>
    <lineage>
        <taxon>Bacteria</taxon>
        <taxon>Bacillati</taxon>
        <taxon>Bacillota</taxon>
        <taxon>Bacilli</taxon>
        <taxon>Bacillales</taxon>
        <taxon>Paenibacillaceae</taxon>
        <taxon>Paenibacillus</taxon>
    </lineage>
</organism>
<keyword evidence="2 6" id="KW-0732">Signal</keyword>
<evidence type="ECO:0000256" key="5">
    <source>
        <dbReference type="ARBA" id="ARBA00023288"/>
    </source>
</evidence>
<dbReference type="PANTHER" id="PTHR43649">
    <property type="entry name" value="ARABINOSE-BINDING PROTEIN-RELATED"/>
    <property type="match status" value="1"/>
</dbReference>
<accession>A0A1A5YCV9</accession>
<dbReference type="STRING" id="1844972.A7K91_22980"/>
<feature type="signal peptide" evidence="6">
    <location>
        <begin position="1"/>
        <end position="24"/>
    </location>
</feature>
<evidence type="ECO:0000256" key="2">
    <source>
        <dbReference type="ARBA" id="ARBA00022729"/>
    </source>
</evidence>
<evidence type="ECO:0000256" key="4">
    <source>
        <dbReference type="ARBA" id="ARBA00023139"/>
    </source>
</evidence>
<gene>
    <name evidence="7" type="ORF">A7K91_22980</name>
</gene>
<feature type="chain" id="PRO_5008340202" evidence="6">
    <location>
        <begin position="25"/>
        <end position="511"/>
    </location>
</feature>
<dbReference type="InterPro" id="IPR006059">
    <property type="entry name" value="SBP"/>
</dbReference>
<evidence type="ECO:0000313" key="7">
    <source>
        <dbReference type="EMBL" id="OBR63433.1"/>
    </source>
</evidence>
<evidence type="ECO:0000256" key="6">
    <source>
        <dbReference type="SAM" id="SignalP"/>
    </source>
</evidence>
<dbReference type="SUPFAM" id="SSF53850">
    <property type="entry name" value="Periplasmic binding protein-like II"/>
    <property type="match status" value="1"/>
</dbReference>
<dbReference type="Pfam" id="PF01547">
    <property type="entry name" value="SBP_bac_1"/>
    <property type="match status" value="1"/>
</dbReference>
<keyword evidence="4" id="KW-0564">Palmitate</keyword>
<proteinExistence type="predicted"/>
<evidence type="ECO:0000256" key="3">
    <source>
        <dbReference type="ARBA" id="ARBA00023136"/>
    </source>
</evidence>
<keyword evidence="3" id="KW-0472">Membrane</keyword>
<keyword evidence="8" id="KW-1185">Reference proteome</keyword>
<keyword evidence="1" id="KW-1003">Cell membrane</keyword>
<reference evidence="7 8" key="1">
    <citation type="submission" date="2016-05" db="EMBL/GenBank/DDBJ databases">
        <title>Paenibacillus oryzae. sp. nov., isolated from the rice root.</title>
        <authorList>
            <person name="Zhang J."/>
            <person name="Zhang X."/>
        </authorList>
    </citation>
    <scope>NUCLEOTIDE SEQUENCE [LARGE SCALE GENOMIC DNA]</scope>
    <source>
        <strain evidence="7 8">1DrF-4</strain>
    </source>
</reference>
<dbReference type="InterPro" id="IPR050490">
    <property type="entry name" value="Bact_solute-bd_prot1"/>
</dbReference>
<dbReference type="CDD" id="cd13580">
    <property type="entry name" value="PBP2_AlgQ_like_1"/>
    <property type="match status" value="1"/>
</dbReference>